<sequence length="95" mass="10434">MNTLQDVLLHLRAGRWTEAHNLVQHDSSPLGAWLHGIVHIVEGDLEDAEYWYGQAGRHFRSRGALDEELARFEAALLQNGAAPASTPGHAGAVER</sequence>
<evidence type="ECO:0000313" key="1">
    <source>
        <dbReference type="EMBL" id="MFC3684154.1"/>
    </source>
</evidence>
<comment type="caution">
    <text evidence="1">The sequence shown here is derived from an EMBL/GenBank/DDBJ whole genome shotgun (WGS) entry which is preliminary data.</text>
</comment>
<accession>A0ABV7W445</accession>
<reference evidence="2" key="1">
    <citation type="journal article" date="2019" name="Int. J. Syst. Evol. Microbiol.">
        <title>The Global Catalogue of Microorganisms (GCM) 10K type strain sequencing project: providing services to taxonomists for standard genome sequencing and annotation.</title>
        <authorList>
            <consortium name="The Broad Institute Genomics Platform"/>
            <consortium name="The Broad Institute Genome Sequencing Center for Infectious Disease"/>
            <person name="Wu L."/>
            <person name="Ma J."/>
        </authorList>
    </citation>
    <scope>NUCLEOTIDE SEQUENCE [LARGE SCALE GENOMIC DNA]</scope>
    <source>
        <strain evidence="2">KCTC 42501</strain>
    </source>
</reference>
<evidence type="ECO:0008006" key="3">
    <source>
        <dbReference type="Google" id="ProtNLM"/>
    </source>
</evidence>
<gene>
    <name evidence="1" type="ORF">ACFOPI_11165</name>
</gene>
<evidence type="ECO:0000313" key="2">
    <source>
        <dbReference type="Proteomes" id="UP001595729"/>
    </source>
</evidence>
<keyword evidence="2" id="KW-1185">Reference proteome</keyword>
<protein>
    <recommendedName>
        <fullName evidence="3">Tetratricopeptide repeat protein</fullName>
    </recommendedName>
</protein>
<proteinExistence type="predicted"/>
<dbReference type="EMBL" id="JBHRXX010000005">
    <property type="protein sequence ID" value="MFC3684154.1"/>
    <property type="molecule type" value="Genomic_DNA"/>
</dbReference>
<dbReference type="Proteomes" id="UP001595729">
    <property type="component" value="Unassembled WGS sequence"/>
</dbReference>
<organism evidence="1 2">
    <name type="scientific">Hydrogenophaga luteola</name>
    <dbReference type="NCBI Taxonomy" id="1591122"/>
    <lineage>
        <taxon>Bacteria</taxon>
        <taxon>Pseudomonadati</taxon>
        <taxon>Pseudomonadota</taxon>
        <taxon>Betaproteobacteria</taxon>
        <taxon>Burkholderiales</taxon>
        <taxon>Comamonadaceae</taxon>
        <taxon>Hydrogenophaga</taxon>
    </lineage>
</organism>
<name>A0ABV7W445_9BURK</name>
<dbReference type="RefSeq" id="WP_382173844.1">
    <property type="nucleotide sequence ID" value="NZ_JBHRXX010000005.1"/>
</dbReference>